<name>A0A645B624_9ZZZZ</name>
<accession>A0A645B624</accession>
<evidence type="ECO:0008006" key="2">
    <source>
        <dbReference type="Google" id="ProtNLM"/>
    </source>
</evidence>
<comment type="caution">
    <text evidence="1">The sequence shown here is derived from an EMBL/GenBank/DDBJ whole genome shotgun (WGS) entry which is preliminary data.</text>
</comment>
<dbReference type="EMBL" id="VSSQ01018026">
    <property type="protein sequence ID" value="MPM60857.1"/>
    <property type="molecule type" value="Genomic_DNA"/>
</dbReference>
<protein>
    <recommendedName>
        <fullName evidence="2">Peptidase U32 collagenase domain-containing protein</fullName>
    </recommendedName>
</protein>
<evidence type="ECO:0000313" key="1">
    <source>
        <dbReference type="EMBL" id="MPM60857.1"/>
    </source>
</evidence>
<organism evidence="1">
    <name type="scientific">bioreactor metagenome</name>
    <dbReference type="NCBI Taxonomy" id="1076179"/>
    <lineage>
        <taxon>unclassified sequences</taxon>
        <taxon>metagenomes</taxon>
        <taxon>ecological metagenomes</taxon>
    </lineage>
</organism>
<proteinExistence type="predicted"/>
<reference evidence="1" key="1">
    <citation type="submission" date="2019-08" db="EMBL/GenBank/DDBJ databases">
        <authorList>
            <person name="Kucharzyk K."/>
            <person name="Murdoch R.W."/>
            <person name="Higgins S."/>
            <person name="Loffler F."/>
        </authorList>
    </citation>
    <scope>NUCLEOTIDE SEQUENCE</scope>
</reference>
<sequence>MLTVSLRRADQLTLELIALRPALVYLPAEEIAAHPDRVEAALTRGIPVAAALPRILADEELPRLSQELSAARSLGITDALVGNLGLVGPALESGLSLRGDFGLGVFNSQALKELRHLGFLSATASFELKFAQIRDLSKAVDTEAIVYGRLPLMIMEPCIIKNRTGLCACENVNQLTDRTMARFPVVRAGSGCRNELLNAKKLFLADKKADYQKLGLWGARLMFTTENPRECVQVTERYLDKGSYEPNEYTRGLYYRDVE</sequence>
<gene>
    <name evidence="1" type="ORF">SDC9_107711</name>
</gene>
<dbReference type="AlphaFoldDB" id="A0A645B624"/>